<dbReference type="EMBL" id="VTPC01001155">
    <property type="protein sequence ID" value="KAF2902878.1"/>
    <property type="molecule type" value="Genomic_DNA"/>
</dbReference>
<accession>A0A8K0GMB0</accession>
<dbReference type="PANTHER" id="PTHR46599">
    <property type="entry name" value="PIGGYBAC TRANSPOSABLE ELEMENT-DERIVED PROTEIN 4"/>
    <property type="match status" value="1"/>
</dbReference>
<reference evidence="2" key="1">
    <citation type="submission" date="2019-08" db="EMBL/GenBank/DDBJ databases">
        <title>The genome of the North American firefly Photinus pyralis.</title>
        <authorList>
            <consortium name="Photinus pyralis genome working group"/>
            <person name="Fallon T.R."/>
            <person name="Sander Lower S.E."/>
            <person name="Weng J.-K."/>
        </authorList>
    </citation>
    <scope>NUCLEOTIDE SEQUENCE</scope>
    <source>
        <strain evidence="2">TRF0915ILg1</strain>
        <tissue evidence="2">Whole body</tissue>
    </source>
</reference>
<evidence type="ECO:0000313" key="2">
    <source>
        <dbReference type="EMBL" id="KAF2902878.1"/>
    </source>
</evidence>
<dbReference type="InterPro" id="IPR029526">
    <property type="entry name" value="PGBD"/>
</dbReference>
<dbReference type="Pfam" id="PF13843">
    <property type="entry name" value="DDE_Tnp_1_7"/>
    <property type="match status" value="1"/>
</dbReference>
<sequence>MAKHYIVEVKVLSTHHSLEIVKKGKRNRKQKNIRKPRVILDYSSSKAGIDLSDQLSSYSSPIRKTLRCYHKLAFEFLFGTTVVNTFVVYKKVNKIEPHLSIAKFKEVLVDSLVELKEERAQDKENANPTPPLSKRIKTANKRLRKSCEEGSLFPFPCSTTDLALIEYPTSDDKAYHFFPLPPADLHSMFGVTQTFLYLELYPTEWG</sequence>
<dbReference type="AlphaFoldDB" id="A0A8K0GMB0"/>
<gene>
    <name evidence="2" type="ORF">ILUMI_03306</name>
</gene>
<comment type="caution">
    <text evidence="2">The sequence shown here is derived from an EMBL/GenBank/DDBJ whole genome shotgun (WGS) entry which is preliminary data.</text>
</comment>
<proteinExistence type="predicted"/>
<dbReference type="OrthoDB" id="6774577at2759"/>
<dbReference type="PANTHER" id="PTHR46599:SF3">
    <property type="entry name" value="PIGGYBAC TRANSPOSABLE ELEMENT-DERIVED PROTEIN 4"/>
    <property type="match status" value="1"/>
</dbReference>
<organism evidence="2 3">
    <name type="scientific">Ignelater luminosus</name>
    <name type="common">Cucubano</name>
    <name type="synonym">Pyrophorus luminosus</name>
    <dbReference type="NCBI Taxonomy" id="2038154"/>
    <lineage>
        <taxon>Eukaryota</taxon>
        <taxon>Metazoa</taxon>
        <taxon>Ecdysozoa</taxon>
        <taxon>Arthropoda</taxon>
        <taxon>Hexapoda</taxon>
        <taxon>Insecta</taxon>
        <taxon>Pterygota</taxon>
        <taxon>Neoptera</taxon>
        <taxon>Endopterygota</taxon>
        <taxon>Coleoptera</taxon>
        <taxon>Polyphaga</taxon>
        <taxon>Elateriformia</taxon>
        <taxon>Elateroidea</taxon>
        <taxon>Elateridae</taxon>
        <taxon>Agrypninae</taxon>
        <taxon>Pyrophorini</taxon>
        <taxon>Ignelater</taxon>
    </lineage>
</organism>
<evidence type="ECO:0000313" key="3">
    <source>
        <dbReference type="Proteomes" id="UP000801492"/>
    </source>
</evidence>
<dbReference type="Proteomes" id="UP000801492">
    <property type="component" value="Unassembled WGS sequence"/>
</dbReference>
<protein>
    <recommendedName>
        <fullName evidence="1">PiggyBac transposable element-derived protein domain-containing protein</fullName>
    </recommendedName>
</protein>
<keyword evidence="3" id="KW-1185">Reference proteome</keyword>
<feature type="domain" description="PiggyBac transposable element-derived protein" evidence="1">
    <location>
        <begin position="8"/>
        <end position="86"/>
    </location>
</feature>
<evidence type="ECO:0000259" key="1">
    <source>
        <dbReference type="Pfam" id="PF13843"/>
    </source>
</evidence>
<name>A0A8K0GMB0_IGNLU</name>